<gene>
    <name evidence="2" type="ORF">EYW49_19320</name>
</gene>
<organism evidence="2 3">
    <name type="scientific">Siculibacillus lacustris</name>
    <dbReference type="NCBI Taxonomy" id="1549641"/>
    <lineage>
        <taxon>Bacteria</taxon>
        <taxon>Pseudomonadati</taxon>
        <taxon>Pseudomonadota</taxon>
        <taxon>Alphaproteobacteria</taxon>
        <taxon>Hyphomicrobiales</taxon>
        <taxon>Ancalomicrobiaceae</taxon>
        <taxon>Siculibacillus</taxon>
    </lineage>
</organism>
<dbReference type="Pfam" id="PF01755">
    <property type="entry name" value="Glyco_transf_25"/>
    <property type="match status" value="1"/>
</dbReference>
<dbReference type="RefSeq" id="WP_131311271.1">
    <property type="nucleotide sequence ID" value="NZ_SJFN01000038.1"/>
</dbReference>
<accession>A0A4Q9VFY3</accession>
<reference evidence="2 3" key="1">
    <citation type="submission" date="2019-02" db="EMBL/GenBank/DDBJ databases">
        <title>Siculibacillus lacustris gen. nov., sp. nov., a new rosette-forming bacterium isolated from a freshwater crater lake (Lake St. Ana, Romania).</title>
        <authorList>
            <person name="Felfoldi T."/>
            <person name="Marton Z."/>
            <person name="Szabo A."/>
            <person name="Mentes A."/>
            <person name="Boka K."/>
            <person name="Marialigeti K."/>
            <person name="Mathe I."/>
            <person name="Koncz M."/>
            <person name="Schumann P."/>
            <person name="Toth E."/>
        </authorList>
    </citation>
    <scope>NUCLEOTIDE SEQUENCE [LARGE SCALE GENOMIC DNA]</scope>
    <source>
        <strain evidence="2 3">SA-279</strain>
    </source>
</reference>
<keyword evidence="2" id="KW-0808">Transferase</keyword>
<feature type="domain" description="Glycosyl transferase family 25" evidence="1">
    <location>
        <begin position="1"/>
        <end position="154"/>
    </location>
</feature>
<protein>
    <submittedName>
        <fullName evidence="2">Glycosyltransferase family 25 protein</fullName>
    </submittedName>
</protein>
<dbReference type="EMBL" id="SJFN01000038">
    <property type="protein sequence ID" value="TBW33881.1"/>
    <property type="molecule type" value="Genomic_DNA"/>
</dbReference>
<dbReference type="GO" id="GO:0016740">
    <property type="term" value="F:transferase activity"/>
    <property type="evidence" value="ECO:0007669"/>
    <property type="project" value="UniProtKB-KW"/>
</dbReference>
<sequence>MLTCHVINLADRPERLAHMADQFARIGLPFERIEAVDGRALAARGLVHPLLTVGGLGCFHSHLAAMARIAAGDAPYGVVMEDDLWFTDALGPLLADPSWIPAGADLIKLETSLRPIQIGRRSRPIGDGIALHRLWGRHMGGGAYVVARATAARFATLDPMAATASIDALLFDPKVAPFPGLVRHQVVPAVAVQDIIVKDEADLVFASDTDFDLAERRRRRAEARYRGVLGGLRRRSKGGRDRIKTWIDLARRAISERTLDLQSRIVPVAPLPDERGGA</sequence>
<comment type="caution">
    <text evidence="2">The sequence shown here is derived from an EMBL/GenBank/DDBJ whole genome shotgun (WGS) entry which is preliminary data.</text>
</comment>
<dbReference type="Proteomes" id="UP000292781">
    <property type="component" value="Unassembled WGS sequence"/>
</dbReference>
<dbReference type="AlphaFoldDB" id="A0A4Q9VFY3"/>
<evidence type="ECO:0000259" key="1">
    <source>
        <dbReference type="Pfam" id="PF01755"/>
    </source>
</evidence>
<dbReference type="OrthoDB" id="259382at2"/>
<dbReference type="CDD" id="cd06532">
    <property type="entry name" value="Glyco_transf_25"/>
    <property type="match status" value="1"/>
</dbReference>
<dbReference type="InterPro" id="IPR002654">
    <property type="entry name" value="Glyco_trans_25"/>
</dbReference>
<proteinExistence type="predicted"/>
<evidence type="ECO:0000313" key="3">
    <source>
        <dbReference type="Proteomes" id="UP000292781"/>
    </source>
</evidence>
<name>A0A4Q9VFY3_9HYPH</name>
<keyword evidence="3" id="KW-1185">Reference proteome</keyword>
<evidence type="ECO:0000313" key="2">
    <source>
        <dbReference type="EMBL" id="TBW33881.1"/>
    </source>
</evidence>